<feature type="domain" description="N-(5'phosphoribosyl) anthranilate isomerase (PRAI)" evidence="10">
    <location>
        <begin position="68"/>
        <end position="218"/>
    </location>
</feature>
<evidence type="ECO:0000256" key="8">
    <source>
        <dbReference type="ARBA" id="ARBA00023235"/>
    </source>
</evidence>
<proteinExistence type="inferred from homology"/>
<keyword evidence="7 9" id="KW-0057">Aromatic amino acid biosynthesis</keyword>
<sequence>MITQIYGIISKEQALACLEAGADYIGLVLNDSIKKDHVMLPEALDIFAAIGDRAKKVAILDLGLCGEEAVLALAKELRPDILHLCGSVTTNRDFYRRCRQEMPGMEIMQAVGMVGPEAVDFATAHAEWADYYILDTVKTGESGVGAAGATHDWNLSRQIVEAVGDRVKVILAGGLGPHNVAAAIEAVRPYGVDSLTMTSIEKDGVFLGKDVEKVREFCRIAHTY</sequence>
<evidence type="ECO:0000256" key="3">
    <source>
        <dbReference type="ARBA" id="ARBA00012572"/>
    </source>
</evidence>
<keyword evidence="6 9" id="KW-0822">Tryptophan biosynthesis</keyword>
<dbReference type="EMBL" id="FMHG01000001">
    <property type="protein sequence ID" value="SCJ71233.1"/>
    <property type="molecule type" value="Genomic_DNA"/>
</dbReference>
<organism evidence="11">
    <name type="scientific">uncultured Anaerotruncus sp</name>
    <dbReference type="NCBI Taxonomy" id="905011"/>
    <lineage>
        <taxon>Bacteria</taxon>
        <taxon>Bacillati</taxon>
        <taxon>Bacillota</taxon>
        <taxon>Clostridia</taxon>
        <taxon>Eubacteriales</taxon>
        <taxon>Oscillospiraceae</taxon>
        <taxon>Anaerotruncus</taxon>
        <taxon>environmental samples</taxon>
    </lineage>
</organism>
<dbReference type="InterPro" id="IPR001240">
    <property type="entry name" value="PRAI_dom"/>
</dbReference>
<evidence type="ECO:0000256" key="7">
    <source>
        <dbReference type="ARBA" id="ARBA00023141"/>
    </source>
</evidence>
<dbReference type="UniPathway" id="UPA00035">
    <property type="reaction ID" value="UER00042"/>
</dbReference>
<dbReference type="InterPro" id="IPR013785">
    <property type="entry name" value="Aldolase_TIM"/>
</dbReference>
<accession>A0A1C6ING7</accession>
<dbReference type="PANTHER" id="PTHR42894:SF1">
    <property type="entry name" value="N-(5'-PHOSPHORIBOSYL)ANTHRANILATE ISOMERASE"/>
    <property type="match status" value="1"/>
</dbReference>
<dbReference type="PANTHER" id="PTHR42894">
    <property type="entry name" value="N-(5'-PHOSPHORIBOSYL)ANTHRANILATE ISOMERASE"/>
    <property type="match status" value="1"/>
</dbReference>
<reference evidence="11" key="1">
    <citation type="submission" date="2015-09" db="EMBL/GenBank/DDBJ databases">
        <authorList>
            <consortium name="Pathogen Informatics"/>
        </authorList>
    </citation>
    <scope>NUCLEOTIDE SEQUENCE</scope>
    <source>
        <strain evidence="11">2789STDY5834896</strain>
    </source>
</reference>
<dbReference type="Pfam" id="PF00697">
    <property type="entry name" value="PRAI"/>
    <property type="match status" value="1"/>
</dbReference>
<gene>
    <name evidence="11" type="primary">trpF_4</name>
    <name evidence="9" type="synonym">trpF</name>
    <name evidence="11" type="ORF">SAMEA3545359_01566</name>
</gene>
<keyword evidence="8 9" id="KW-0413">Isomerase</keyword>
<dbReference type="EC" id="5.3.1.24" evidence="3 9"/>
<evidence type="ECO:0000313" key="11">
    <source>
        <dbReference type="EMBL" id="SCJ71233.1"/>
    </source>
</evidence>
<dbReference type="InterPro" id="IPR011060">
    <property type="entry name" value="RibuloseP-bd_barrel"/>
</dbReference>
<evidence type="ECO:0000256" key="6">
    <source>
        <dbReference type="ARBA" id="ARBA00022822"/>
    </source>
</evidence>
<dbReference type="Gene3D" id="3.20.20.70">
    <property type="entry name" value="Aldolase class I"/>
    <property type="match status" value="1"/>
</dbReference>
<dbReference type="GO" id="GO:0004640">
    <property type="term" value="F:phosphoribosylanthranilate isomerase activity"/>
    <property type="evidence" value="ECO:0007669"/>
    <property type="project" value="UniProtKB-UniRule"/>
</dbReference>
<evidence type="ECO:0000256" key="9">
    <source>
        <dbReference type="HAMAP-Rule" id="MF_00135"/>
    </source>
</evidence>
<dbReference type="HAMAP" id="MF_00135">
    <property type="entry name" value="PRAI"/>
    <property type="match status" value="1"/>
</dbReference>
<dbReference type="InterPro" id="IPR044643">
    <property type="entry name" value="TrpF_fam"/>
</dbReference>
<keyword evidence="5 9" id="KW-0028">Amino-acid biosynthesis</keyword>
<dbReference type="GO" id="GO:0000162">
    <property type="term" value="P:L-tryptophan biosynthetic process"/>
    <property type="evidence" value="ECO:0007669"/>
    <property type="project" value="UniProtKB-UniRule"/>
</dbReference>
<dbReference type="SUPFAM" id="SSF51366">
    <property type="entry name" value="Ribulose-phoshate binding barrel"/>
    <property type="match status" value="1"/>
</dbReference>
<comment type="catalytic activity">
    <reaction evidence="1 9">
        <text>N-(5-phospho-beta-D-ribosyl)anthranilate = 1-(2-carboxyphenylamino)-1-deoxy-D-ribulose 5-phosphate</text>
        <dbReference type="Rhea" id="RHEA:21540"/>
        <dbReference type="ChEBI" id="CHEBI:18277"/>
        <dbReference type="ChEBI" id="CHEBI:58613"/>
        <dbReference type="EC" id="5.3.1.24"/>
    </reaction>
</comment>
<evidence type="ECO:0000256" key="1">
    <source>
        <dbReference type="ARBA" id="ARBA00001164"/>
    </source>
</evidence>
<evidence type="ECO:0000256" key="5">
    <source>
        <dbReference type="ARBA" id="ARBA00022605"/>
    </source>
</evidence>
<evidence type="ECO:0000259" key="10">
    <source>
        <dbReference type="Pfam" id="PF00697"/>
    </source>
</evidence>
<comment type="pathway">
    <text evidence="2 9">Amino-acid biosynthesis; L-tryptophan biosynthesis; L-tryptophan from chorismate: step 3/5.</text>
</comment>
<protein>
    <recommendedName>
        <fullName evidence="4 9">N-(5'-phosphoribosyl)anthranilate isomerase</fullName>
        <shortName evidence="9">PRAI</shortName>
        <ecNumber evidence="3 9">5.3.1.24</ecNumber>
    </recommendedName>
</protein>
<evidence type="ECO:0000256" key="4">
    <source>
        <dbReference type="ARBA" id="ARBA00022272"/>
    </source>
</evidence>
<dbReference type="CDD" id="cd00405">
    <property type="entry name" value="PRAI"/>
    <property type="match status" value="1"/>
</dbReference>
<name>A0A1C6ING7_9FIRM</name>
<dbReference type="AlphaFoldDB" id="A0A1C6ING7"/>
<comment type="similarity">
    <text evidence="9">Belongs to the TrpF family.</text>
</comment>
<evidence type="ECO:0000256" key="2">
    <source>
        <dbReference type="ARBA" id="ARBA00004664"/>
    </source>
</evidence>